<gene>
    <name evidence="1" type="ORF">OIDMADRAFT_16595</name>
</gene>
<dbReference type="AlphaFoldDB" id="A0A0C3HJE4"/>
<accession>A0A0C3HJE4</accession>
<dbReference type="InParanoid" id="A0A0C3HJE4"/>
<proteinExistence type="predicted"/>
<reference evidence="1 2" key="1">
    <citation type="submission" date="2014-04" db="EMBL/GenBank/DDBJ databases">
        <authorList>
            <consortium name="DOE Joint Genome Institute"/>
            <person name="Kuo A."/>
            <person name="Martino E."/>
            <person name="Perotto S."/>
            <person name="Kohler A."/>
            <person name="Nagy L.G."/>
            <person name="Floudas D."/>
            <person name="Copeland A."/>
            <person name="Barry K.W."/>
            <person name="Cichocki N."/>
            <person name="Veneault-Fourrey C."/>
            <person name="LaButti K."/>
            <person name="Lindquist E.A."/>
            <person name="Lipzen A."/>
            <person name="Lundell T."/>
            <person name="Morin E."/>
            <person name="Murat C."/>
            <person name="Sun H."/>
            <person name="Tunlid A."/>
            <person name="Henrissat B."/>
            <person name="Grigoriev I.V."/>
            <person name="Hibbett D.S."/>
            <person name="Martin F."/>
            <person name="Nordberg H.P."/>
            <person name="Cantor M.N."/>
            <person name="Hua S.X."/>
        </authorList>
    </citation>
    <scope>NUCLEOTIDE SEQUENCE [LARGE SCALE GENOMIC DNA]</scope>
    <source>
        <strain evidence="1 2">Zn</strain>
    </source>
</reference>
<dbReference type="Proteomes" id="UP000054321">
    <property type="component" value="Unassembled WGS sequence"/>
</dbReference>
<keyword evidence="2" id="KW-1185">Reference proteome</keyword>
<evidence type="ECO:0000313" key="1">
    <source>
        <dbReference type="EMBL" id="KIN08351.1"/>
    </source>
</evidence>
<organism evidence="1 2">
    <name type="scientific">Oidiodendron maius (strain Zn)</name>
    <dbReference type="NCBI Taxonomy" id="913774"/>
    <lineage>
        <taxon>Eukaryota</taxon>
        <taxon>Fungi</taxon>
        <taxon>Dikarya</taxon>
        <taxon>Ascomycota</taxon>
        <taxon>Pezizomycotina</taxon>
        <taxon>Leotiomycetes</taxon>
        <taxon>Leotiomycetes incertae sedis</taxon>
        <taxon>Myxotrichaceae</taxon>
        <taxon>Oidiodendron</taxon>
    </lineage>
</organism>
<sequence length="131" mass="15179">MLATQEGLTRNDKYESAIISLKESVARIRPGWLRCRPNFAVIWVLDDTTQGQSGHLRSRFPHSVLIGIKTIVNGIIYGERLCGTVMASRNLKDILRKRSFLNTTRCHWDRFERWNIISGEETSDNQEWCID</sequence>
<protein>
    <submittedName>
        <fullName evidence="1">Uncharacterized protein</fullName>
    </submittedName>
</protein>
<name>A0A0C3HJE4_OIDMZ</name>
<evidence type="ECO:0000313" key="2">
    <source>
        <dbReference type="Proteomes" id="UP000054321"/>
    </source>
</evidence>
<dbReference type="EMBL" id="KN832870">
    <property type="protein sequence ID" value="KIN08351.1"/>
    <property type="molecule type" value="Genomic_DNA"/>
</dbReference>
<dbReference type="HOGENOM" id="CLU_1928208_0_0_1"/>
<reference evidence="2" key="2">
    <citation type="submission" date="2015-01" db="EMBL/GenBank/DDBJ databases">
        <title>Evolutionary Origins and Diversification of the Mycorrhizal Mutualists.</title>
        <authorList>
            <consortium name="DOE Joint Genome Institute"/>
            <consortium name="Mycorrhizal Genomics Consortium"/>
            <person name="Kohler A."/>
            <person name="Kuo A."/>
            <person name="Nagy L.G."/>
            <person name="Floudas D."/>
            <person name="Copeland A."/>
            <person name="Barry K.W."/>
            <person name="Cichocki N."/>
            <person name="Veneault-Fourrey C."/>
            <person name="LaButti K."/>
            <person name="Lindquist E.A."/>
            <person name="Lipzen A."/>
            <person name="Lundell T."/>
            <person name="Morin E."/>
            <person name="Murat C."/>
            <person name="Riley R."/>
            <person name="Ohm R."/>
            <person name="Sun H."/>
            <person name="Tunlid A."/>
            <person name="Henrissat B."/>
            <person name="Grigoriev I.V."/>
            <person name="Hibbett D.S."/>
            <person name="Martin F."/>
        </authorList>
    </citation>
    <scope>NUCLEOTIDE SEQUENCE [LARGE SCALE GENOMIC DNA]</scope>
    <source>
        <strain evidence="2">Zn</strain>
    </source>
</reference>